<comment type="subcellular location">
    <subcellularLocation>
        <location evidence="1">Nucleus</location>
        <location evidence="1">Nucleoplasm</location>
    </subcellularLocation>
</comment>
<dbReference type="InterPro" id="IPR001965">
    <property type="entry name" value="Znf_PHD"/>
</dbReference>
<proteinExistence type="predicted"/>
<evidence type="ECO:0000256" key="5">
    <source>
        <dbReference type="ARBA" id="ARBA00022776"/>
    </source>
</evidence>
<evidence type="ECO:0000256" key="12">
    <source>
        <dbReference type="ARBA" id="ARBA00055120"/>
    </source>
</evidence>
<evidence type="ECO:0000256" key="2">
    <source>
        <dbReference type="ARBA" id="ARBA00022618"/>
    </source>
</evidence>
<dbReference type="EMBL" id="JAATJV010212700">
    <property type="protein sequence ID" value="MBZ3873879.1"/>
    <property type="molecule type" value="Genomic_DNA"/>
</dbReference>
<dbReference type="InterPro" id="IPR013083">
    <property type="entry name" value="Znf_RING/FYVE/PHD"/>
</dbReference>
<feature type="compositionally biased region" description="Basic and acidic residues" evidence="15">
    <location>
        <begin position="382"/>
        <end position="403"/>
    </location>
</feature>
<evidence type="ECO:0000256" key="14">
    <source>
        <dbReference type="PROSITE-ProRule" id="PRU00309"/>
    </source>
</evidence>
<comment type="caution">
    <text evidence="17">The sequence shown here is derived from an EMBL/GenBank/DDBJ whole genome shotgun (WGS) entry which is preliminary data.</text>
</comment>
<dbReference type="GO" id="GO:0007076">
    <property type="term" value="P:mitotic chromosome condensation"/>
    <property type="evidence" value="ECO:0007669"/>
    <property type="project" value="TreeGrafter"/>
</dbReference>
<feature type="region of interest" description="Disordered" evidence="15">
    <location>
        <begin position="377"/>
        <end position="432"/>
    </location>
</feature>
<dbReference type="PANTHER" id="PTHR14571:SF13">
    <property type="entry name" value="PHD FINGER PROTEIN 13"/>
    <property type="match status" value="1"/>
</dbReference>
<dbReference type="InterPro" id="IPR006612">
    <property type="entry name" value="THAP_Znf"/>
</dbReference>
<evidence type="ECO:0000313" key="17">
    <source>
        <dbReference type="EMBL" id="MBZ3873879.1"/>
    </source>
</evidence>
<keyword evidence="4 14" id="KW-0863">Zinc-finger</keyword>
<keyword evidence="10" id="KW-0539">Nucleus</keyword>
<evidence type="ECO:0000256" key="11">
    <source>
        <dbReference type="ARBA" id="ARBA00023306"/>
    </source>
</evidence>
<dbReference type="CDD" id="cd15632">
    <property type="entry name" value="PHD_PHF13"/>
    <property type="match status" value="1"/>
</dbReference>
<feature type="region of interest" description="Disordered" evidence="15">
    <location>
        <begin position="150"/>
        <end position="185"/>
    </location>
</feature>
<dbReference type="Gene3D" id="3.30.40.10">
    <property type="entry name" value="Zinc/RING finger domain, C3HC4 (zinc finger)"/>
    <property type="match status" value="1"/>
</dbReference>
<evidence type="ECO:0000256" key="6">
    <source>
        <dbReference type="ARBA" id="ARBA00022833"/>
    </source>
</evidence>
<dbReference type="GO" id="GO:0008270">
    <property type="term" value="F:zinc ion binding"/>
    <property type="evidence" value="ECO:0007669"/>
    <property type="project" value="UniProtKB-KW"/>
</dbReference>
<evidence type="ECO:0000256" key="9">
    <source>
        <dbReference type="ARBA" id="ARBA00023125"/>
    </source>
</evidence>
<evidence type="ECO:0000256" key="8">
    <source>
        <dbReference type="ARBA" id="ARBA00023067"/>
    </source>
</evidence>
<organism evidence="17 18">
    <name type="scientific">Sciurus carolinensis</name>
    <name type="common">Eastern gray squirrel</name>
    <dbReference type="NCBI Taxonomy" id="30640"/>
    <lineage>
        <taxon>Eukaryota</taxon>
        <taxon>Metazoa</taxon>
        <taxon>Chordata</taxon>
        <taxon>Craniata</taxon>
        <taxon>Vertebrata</taxon>
        <taxon>Euteleostomi</taxon>
        <taxon>Mammalia</taxon>
        <taxon>Eutheria</taxon>
        <taxon>Euarchontoglires</taxon>
        <taxon>Glires</taxon>
        <taxon>Rodentia</taxon>
        <taxon>Sciuromorpha</taxon>
        <taxon>Sciuridae</taxon>
        <taxon>Sciurinae</taxon>
        <taxon>Sciurini</taxon>
        <taxon>Sciurus</taxon>
    </lineage>
</organism>
<dbReference type="PROSITE" id="PS50950">
    <property type="entry name" value="ZF_THAP"/>
    <property type="match status" value="1"/>
</dbReference>
<keyword evidence="18" id="KW-1185">Reference proteome</keyword>
<dbReference type="PANTHER" id="PTHR14571">
    <property type="entry name" value="HISTONE-LYSINE N-METHYLTRANSFERASE SET-26-RELATED"/>
    <property type="match status" value="1"/>
</dbReference>
<feature type="compositionally biased region" description="Polar residues" evidence="15">
    <location>
        <begin position="172"/>
        <end position="185"/>
    </location>
</feature>
<dbReference type="SMART" id="SM00249">
    <property type="entry name" value="PHD"/>
    <property type="match status" value="1"/>
</dbReference>
<sequence length="545" mass="60683">MDSDSCAAAFHPEEYSPSCKRRRTVEDFNKFCTFVLAYAGYIPYPKEELPLRSSPSPANSTAGTIDSDGWDTGFTDIASSVPLPVSDRCFSHLQPTLLQRAKPSNFLLDRKKTDKLKKKKKRKRRDSDVPVKEGYRGGLLKLEAADPYVESPTSPALQDIPQAPSDPCSGWDSDTPSSGSCTTVSPDQVKEIKTEGKRTIVRQGKQVVFRDEDSTGNDEDIMVDSDDDSWDLVTCFCMKPFAGRPMIECNECHTWIHLSCAKIRKSNVPEVFVCQKCRDSKFDIRRSNRSRMVVIILHSPYLLGLWLSPLFGGFPFSRPELLKEWVLNIGRANFKPKQHTVICSEHFRPECFSAFGNRKNLKHNAVPTVFAFQDPTQLVRENTNRASERGDAGSREEKVRPEAGPEEDSPRSSADTPLEELQLPLPPDSEGPAQQVLLQRTEAAEAPGWPAGPTGLASDHSYALLDLDALKKKLFFTLKENEKLRKRLKAQRLVMRRMSSRLRAHRGSARTPGQATARAVELSLAVAPRAGSDLGALVMDTSVCG</sequence>
<dbReference type="GO" id="GO:0005654">
    <property type="term" value="C:nucleoplasm"/>
    <property type="evidence" value="ECO:0007669"/>
    <property type="project" value="UniProtKB-SubCell"/>
</dbReference>
<dbReference type="GO" id="GO:0003682">
    <property type="term" value="F:chromatin binding"/>
    <property type="evidence" value="ECO:0007669"/>
    <property type="project" value="TreeGrafter"/>
</dbReference>
<dbReference type="SMART" id="SM00980">
    <property type="entry name" value="THAP"/>
    <property type="match status" value="1"/>
</dbReference>
<evidence type="ECO:0000256" key="3">
    <source>
        <dbReference type="ARBA" id="ARBA00022723"/>
    </source>
</evidence>
<dbReference type="SUPFAM" id="SSF57903">
    <property type="entry name" value="FYVE/PHD zinc finger"/>
    <property type="match status" value="1"/>
</dbReference>
<feature type="domain" description="THAP-type" evidence="16">
    <location>
        <begin position="268"/>
        <end position="370"/>
    </location>
</feature>
<evidence type="ECO:0000259" key="16">
    <source>
        <dbReference type="PROSITE" id="PS50950"/>
    </source>
</evidence>
<dbReference type="AlphaFoldDB" id="A0AA41MLA6"/>
<comment type="function">
    <text evidence="12">Modulates chromatin structure and DNA damage response by regulating key determinants of chromatin compaction and DNA damage response. Binds H3K4me3-containing chromatin and promotes DNA condensation by recruiting corepressors such as TRIM28 and H3K9 methyltransferase SETDB1. Required for normal chromosome condensation during the early stages of mitosis. Required for normal chromosome separation during mitosis. Increases both chromatin-associated levels and activity of H3K9 methyltransferases, such as SETDB1, thus enhancing H3K9 trimethylation. Essential for testicular stem-cell differentiation and sustained spermatogenesis.</text>
</comment>
<dbReference type="Pfam" id="PF20826">
    <property type="entry name" value="PHD_5"/>
    <property type="match status" value="1"/>
</dbReference>
<dbReference type="InterPro" id="IPR041947">
    <property type="entry name" value="PHD_PHF13"/>
</dbReference>
<keyword evidence="5" id="KW-0498">Mitosis</keyword>
<evidence type="ECO:0000256" key="4">
    <source>
        <dbReference type="ARBA" id="ARBA00022771"/>
    </source>
</evidence>
<dbReference type="GO" id="GO:0051301">
    <property type="term" value="P:cell division"/>
    <property type="evidence" value="ECO:0007669"/>
    <property type="project" value="UniProtKB-KW"/>
</dbReference>
<evidence type="ECO:0000256" key="10">
    <source>
        <dbReference type="ARBA" id="ARBA00023242"/>
    </source>
</evidence>
<keyword evidence="7" id="KW-0156">Chromatin regulator</keyword>
<keyword evidence="9 14" id="KW-0238">DNA-binding</keyword>
<keyword evidence="8" id="KW-0226">DNA condensation</keyword>
<dbReference type="FunFam" id="3.30.40.10:FF:000039">
    <property type="entry name" value="PHD finger protein 13"/>
    <property type="match status" value="1"/>
</dbReference>
<keyword evidence="6" id="KW-0862">Zinc</keyword>
<reference evidence="17" key="1">
    <citation type="submission" date="2020-03" db="EMBL/GenBank/DDBJ databases">
        <title>Studies in the Genomics of Life Span.</title>
        <authorList>
            <person name="Glass D."/>
        </authorList>
    </citation>
    <scope>NUCLEOTIDE SEQUENCE</scope>
    <source>
        <strain evidence="17">SUZIE</strain>
        <tissue evidence="17">Muscle</tissue>
    </source>
</reference>
<dbReference type="Pfam" id="PF05485">
    <property type="entry name" value="THAP"/>
    <property type="match status" value="1"/>
</dbReference>
<evidence type="ECO:0000256" key="1">
    <source>
        <dbReference type="ARBA" id="ARBA00004642"/>
    </source>
</evidence>
<evidence type="ECO:0000313" key="18">
    <source>
        <dbReference type="Proteomes" id="UP001166674"/>
    </source>
</evidence>
<evidence type="ECO:0000256" key="7">
    <source>
        <dbReference type="ARBA" id="ARBA00022853"/>
    </source>
</evidence>
<protein>
    <recommendedName>
        <fullName evidence="13">PHD finger protein 13</fullName>
    </recommendedName>
</protein>
<dbReference type="InterPro" id="IPR011011">
    <property type="entry name" value="Znf_FYVE_PHD"/>
</dbReference>
<dbReference type="SUPFAM" id="SSF57716">
    <property type="entry name" value="Glucocorticoid receptor-like (DNA-binding domain)"/>
    <property type="match status" value="1"/>
</dbReference>
<dbReference type="GO" id="GO:0006325">
    <property type="term" value="P:chromatin organization"/>
    <property type="evidence" value="ECO:0007669"/>
    <property type="project" value="UniProtKB-KW"/>
</dbReference>
<keyword evidence="3" id="KW-0479">Metal-binding</keyword>
<accession>A0AA41MLA6</accession>
<feature type="region of interest" description="Disordered" evidence="15">
    <location>
        <begin position="109"/>
        <end position="132"/>
    </location>
</feature>
<dbReference type="Proteomes" id="UP001166674">
    <property type="component" value="Unassembled WGS sequence"/>
</dbReference>
<name>A0AA41MLA6_SCICA</name>
<feature type="compositionally biased region" description="Basic residues" evidence="15">
    <location>
        <begin position="113"/>
        <end position="124"/>
    </location>
</feature>
<dbReference type="SMART" id="SM00692">
    <property type="entry name" value="DM3"/>
    <property type="match status" value="1"/>
</dbReference>
<evidence type="ECO:0000256" key="15">
    <source>
        <dbReference type="SAM" id="MobiDB-lite"/>
    </source>
</evidence>
<keyword evidence="11" id="KW-0131">Cell cycle</keyword>
<keyword evidence="2" id="KW-0132">Cell division</keyword>
<evidence type="ECO:0000256" key="13">
    <source>
        <dbReference type="ARBA" id="ARBA00068751"/>
    </source>
</evidence>
<gene>
    <name evidence="17" type="ORF">SUZIE_125135</name>
</gene>
<dbReference type="GO" id="GO:0003677">
    <property type="term" value="F:DNA binding"/>
    <property type="evidence" value="ECO:0007669"/>
    <property type="project" value="UniProtKB-UniRule"/>
</dbReference>